<evidence type="ECO:0000313" key="2">
    <source>
        <dbReference type="Proteomes" id="UP000015453"/>
    </source>
</evidence>
<evidence type="ECO:0000313" key="1">
    <source>
        <dbReference type="EMBL" id="EPS59944.1"/>
    </source>
</evidence>
<accession>S8BZX6</accession>
<reference evidence="1 2" key="1">
    <citation type="journal article" date="2013" name="BMC Genomics">
        <title>The miniature genome of a carnivorous plant Genlisea aurea contains a low number of genes and short non-coding sequences.</title>
        <authorList>
            <person name="Leushkin E.V."/>
            <person name="Sutormin R.A."/>
            <person name="Nabieva E.R."/>
            <person name="Penin A.A."/>
            <person name="Kondrashov A.S."/>
            <person name="Logacheva M.D."/>
        </authorList>
    </citation>
    <scope>NUCLEOTIDE SEQUENCE [LARGE SCALE GENOMIC DNA]</scope>
</reference>
<sequence>MSSGLVEVAIEFAWSVHFCNSLSNPIVVLLAKGLALLVLRLFGRTIGLGSNCFGGIVLARFSALELHPQAGMSWSVLKASKSNEDERGYSALLLGIWKPFITPASKPSTTASNPLTYIKKMKKEKGFQFVEKFSEDRRKKRRDGVELRVIPKYGLMAFRVQNLKESGRSFTETSHVSRERNEF</sequence>
<dbReference type="EMBL" id="AUSU01007956">
    <property type="protein sequence ID" value="EPS59944.1"/>
    <property type="molecule type" value="Genomic_DNA"/>
</dbReference>
<gene>
    <name evidence="1" type="ORF">M569_14861</name>
</gene>
<dbReference type="Proteomes" id="UP000015453">
    <property type="component" value="Unassembled WGS sequence"/>
</dbReference>
<comment type="caution">
    <text evidence="1">The sequence shown here is derived from an EMBL/GenBank/DDBJ whole genome shotgun (WGS) entry which is preliminary data.</text>
</comment>
<name>S8BZX6_9LAMI</name>
<protein>
    <submittedName>
        <fullName evidence="1">Uncharacterized protein</fullName>
    </submittedName>
</protein>
<proteinExistence type="predicted"/>
<keyword evidence="2" id="KW-1185">Reference proteome</keyword>
<dbReference type="AlphaFoldDB" id="S8BZX6"/>
<organism evidence="1 2">
    <name type="scientific">Genlisea aurea</name>
    <dbReference type="NCBI Taxonomy" id="192259"/>
    <lineage>
        <taxon>Eukaryota</taxon>
        <taxon>Viridiplantae</taxon>
        <taxon>Streptophyta</taxon>
        <taxon>Embryophyta</taxon>
        <taxon>Tracheophyta</taxon>
        <taxon>Spermatophyta</taxon>
        <taxon>Magnoliopsida</taxon>
        <taxon>eudicotyledons</taxon>
        <taxon>Gunneridae</taxon>
        <taxon>Pentapetalae</taxon>
        <taxon>asterids</taxon>
        <taxon>lamiids</taxon>
        <taxon>Lamiales</taxon>
        <taxon>Lentibulariaceae</taxon>
        <taxon>Genlisea</taxon>
    </lineage>
</organism>